<protein>
    <submittedName>
        <fullName evidence="5">Transcriptional regulator</fullName>
    </submittedName>
</protein>
<accession>A0A6V8KMP6</accession>
<name>A0A6V8KMP6_9ACTN</name>
<keyword evidence="2" id="KW-0238">DNA-binding</keyword>
<keyword evidence="6" id="KW-1185">Reference proteome</keyword>
<dbReference type="InterPro" id="IPR036390">
    <property type="entry name" value="WH_DNA-bd_sf"/>
</dbReference>
<evidence type="ECO:0000313" key="6">
    <source>
        <dbReference type="Proteomes" id="UP000482800"/>
    </source>
</evidence>
<feature type="domain" description="HTH hxlR-type" evidence="4">
    <location>
        <begin position="11"/>
        <end position="109"/>
    </location>
</feature>
<dbReference type="PANTHER" id="PTHR33204:SF18">
    <property type="entry name" value="TRANSCRIPTIONAL REGULATORY PROTEIN"/>
    <property type="match status" value="1"/>
</dbReference>
<dbReference type="Gene3D" id="3.30.1050.10">
    <property type="entry name" value="SCP2 sterol-binding domain"/>
    <property type="match status" value="1"/>
</dbReference>
<dbReference type="GO" id="GO:0003700">
    <property type="term" value="F:DNA-binding transcription factor activity"/>
    <property type="evidence" value="ECO:0007669"/>
    <property type="project" value="InterPro"/>
</dbReference>
<evidence type="ECO:0000256" key="3">
    <source>
        <dbReference type="ARBA" id="ARBA00023163"/>
    </source>
</evidence>
<gene>
    <name evidence="5" type="ORF">Phou_088100</name>
</gene>
<dbReference type="SMART" id="SM00418">
    <property type="entry name" value="HTH_ARSR"/>
    <property type="match status" value="1"/>
</dbReference>
<dbReference type="InterPro" id="IPR011991">
    <property type="entry name" value="ArsR-like_HTH"/>
</dbReference>
<dbReference type="RefSeq" id="WP_218579515.1">
    <property type="nucleotide sequence ID" value="NZ_BAABGO010000004.1"/>
</dbReference>
<proteinExistence type="predicted"/>
<dbReference type="InterPro" id="IPR001845">
    <property type="entry name" value="HTH_ArsR_DNA-bd_dom"/>
</dbReference>
<dbReference type="SUPFAM" id="SSF55718">
    <property type="entry name" value="SCP-like"/>
    <property type="match status" value="1"/>
</dbReference>
<dbReference type="EMBL" id="BLPF01000003">
    <property type="protein sequence ID" value="GFJ84630.1"/>
    <property type="molecule type" value="Genomic_DNA"/>
</dbReference>
<dbReference type="InterPro" id="IPR029229">
    <property type="entry name" value="Alkyl_sulf_C"/>
</dbReference>
<dbReference type="PROSITE" id="PS51118">
    <property type="entry name" value="HTH_HXLR"/>
    <property type="match status" value="1"/>
</dbReference>
<keyword evidence="3" id="KW-0804">Transcription</keyword>
<dbReference type="AlphaFoldDB" id="A0A6V8KMP6"/>
<evidence type="ECO:0000259" key="4">
    <source>
        <dbReference type="PROSITE" id="PS51118"/>
    </source>
</evidence>
<organism evidence="5 6">
    <name type="scientific">Phytohabitans houttuyneae</name>
    <dbReference type="NCBI Taxonomy" id="1076126"/>
    <lineage>
        <taxon>Bacteria</taxon>
        <taxon>Bacillati</taxon>
        <taxon>Actinomycetota</taxon>
        <taxon>Actinomycetes</taxon>
        <taxon>Micromonosporales</taxon>
        <taxon>Micromonosporaceae</taxon>
    </lineage>
</organism>
<dbReference type="Proteomes" id="UP000482800">
    <property type="component" value="Unassembled WGS sequence"/>
</dbReference>
<reference evidence="5 6" key="2">
    <citation type="submission" date="2020-03" db="EMBL/GenBank/DDBJ databases">
        <authorList>
            <person name="Ichikawa N."/>
            <person name="Kimura A."/>
            <person name="Kitahashi Y."/>
            <person name="Uohara A."/>
        </authorList>
    </citation>
    <scope>NUCLEOTIDE SEQUENCE [LARGE SCALE GENOMIC DNA]</scope>
    <source>
        <strain evidence="5 6">NBRC 108639</strain>
    </source>
</reference>
<dbReference type="CDD" id="cd00090">
    <property type="entry name" value="HTH_ARSR"/>
    <property type="match status" value="1"/>
</dbReference>
<reference evidence="5 6" key="1">
    <citation type="submission" date="2020-03" db="EMBL/GenBank/DDBJ databases">
        <title>Whole genome shotgun sequence of Phytohabitans houttuyneae NBRC 108639.</title>
        <authorList>
            <person name="Komaki H."/>
            <person name="Tamura T."/>
        </authorList>
    </citation>
    <scope>NUCLEOTIDE SEQUENCE [LARGE SCALE GENOMIC DNA]</scope>
    <source>
        <strain evidence="5 6">NBRC 108639</strain>
    </source>
</reference>
<dbReference type="PANTHER" id="PTHR33204">
    <property type="entry name" value="TRANSCRIPTIONAL REGULATOR, MARR FAMILY"/>
    <property type="match status" value="1"/>
</dbReference>
<evidence type="ECO:0000313" key="5">
    <source>
        <dbReference type="EMBL" id="GFJ84630.1"/>
    </source>
</evidence>
<dbReference type="Pfam" id="PF14864">
    <property type="entry name" value="Alkyl_sulf_C"/>
    <property type="match status" value="1"/>
</dbReference>
<keyword evidence="1" id="KW-0805">Transcription regulation</keyword>
<comment type="caution">
    <text evidence="5">The sequence shown here is derived from an EMBL/GenBank/DDBJ whole genome shotgun (WGS) entry which is preliminary data.</text>
</comment>
<dbReference type="InterPro" id="IPR002577">
    <property type="entry name" value="HTH_HxlR"/>
</dbReference>
<dbReference type="Pfam" id="PF01638">
    <property type="entry name" value="HxlR"/>
    <property type="match status" value="1"/>
</dbReference>
<sequence>MTGKRTYADPCGVARALSVVGERWALLVVRELLFGPKRFSDLSRGLPGMSQNVLSQRLRELEEAGVVRRGRLGPPASIQVYELTDRGQRLEPVLLALSAWGSRLPLPSGGELSVDALMLALRSTFDPSAAGDLSARVELRLGDDRFRVEVAGGALSLARGGYTAAPDAVLTTGPATLRALVFAGRRTADALRKGDLHIDGDRKVAERLLRCFPRPAAEAVE</sequence>
<evidence type="ECO:0000256" key="2">
    <source>
        <dbReference type="ARBA" id="ARBA00023125"/>
    </source>
</evidence>
<dbReference type="InterPro" id="IPR036388">
    <property type="entry name" value="WH-like_DNA-bd_sf"/>
</dbReference>
<evidence type="ECO:0000256" key="1">
    <source>
        <dbReference type="ARBA" id="ARBA00023015"/>
    </source>
</evidence>
<dbReference type="Gene3D" id="1.10.10.10">
    <property type="entry name" value="Winged helix-like DNA-binding domain superfamily/Winged helix DNA-binding domain"/>
    <property type="match status" value="1"/>
</dbReference>
<dbReference type="GO" id="GO:0003677">
    <property type="term" value="F:DNA binding"/>
    <property type="evidence" value="ECO:0007669"/>
    <property type="project" value="UniProtKB-KW"/>
</dbReference>
<dbReference type="InterPro" id="IPR036527">
    <property type="entry name" value="SCP2_sterol-bd_dom_sf"/>
</dbReference>
<dbReference type="SUPFAM" id="SSF46785">
    <property type="entry name" value="Winged helix' DNA-binding domain"/>
    <property type="match status" value="1"/>
</dbReference>